<dbReference type="PANTHER" id="PTHR24421:SF10">
    <property type="entry name" value="NITRATE_NITRITE SENSOR PROTEIN NARQ"/>
    <property type="match status" value="1"/>
</dbReference>
<evidence type="ECO:0000256" key="3">
    <source>
        <dbReference type="ARBA" id="ARBA00022553"/>
    </source>
</evidence>
<evidence type="ECO:0000256" key="9">
    <source>
        <dbReference type="SAM" id="Phobius"/>
    </source>
</evidence>
<keyword evidence="5" id="KW-0547">Nucleotide-binding</keyword>
<dbReference type="EMBL" id="JACHIN010000009">
    <property type="protein sequence ID" value="MBB5081077.1"/>
    <property type="molecule type" value="Genomic_DNA"/>
</dbReference>
<comment type="caution">
    <text evidence="12">The sequence shown here is derived from an EMBL/GenBank/DDBJ whole genome shotgun (WGS) entry which is preliminary data.</text>
</comment>
<dbReference type="GO" id="GO:0000155">
    <property type="term" value="F:phosphorelay sensor kinase activity"/>
    <property type="evidence" value="ECO:0007669"/>
    <property type="project" value="InterPro"/>
</dbReference>
<dbReference type="InterPro" id="IPR050482">
    <property type="entry name" value="Sensor_HK_TwoCompSys"/>
</dbReference>
<evidence type="ECO:0000256" key="1">
    <source>
        <dbReference type="ARBA" id="ARBA00000085"/>
    </source>
</evidence>
<reference evidence="12 13" key="1">
    <citation type="submission" date="2020-08" db="EMBL/GenBank/DDBJ databases">
        <title>Genomic Encyclopedia of Type Strains, Phase IV (KMG-IV): sequencing the most valuable type-strain genomes for metagenomic binning, comparative biology and taxonomic classification.</title>
        <authorList>
            <person name="Goeker M."/>
        </authorList>
    </citation>
    <scope>NUCLEOTIDE SEQUENCE [LARGE SCALE GENOMIC DNA]</scope>
    <source>
        <strain evidence="12 13">DSM 45385</strain>
    </source>
</reference>
<keyword evidence="9" id="KW-0812">Transmembrane</keyword>
<evidence type="ECO:0000313" key="12">
    <source>
        <dbReference type="EMBL" id="MBB5081077.1"/>
    </source>
</evidence>
<comment type="catalytic activity">
    <reaction evidence="1">
        <text>ATP + protein L-histidine = ADP + protein N-phospho-L-histidine.</text>
        <dbReference type="EC" id="2.7.13.3"/>
    </reaction>
</comment>
<accession>A0A7W8A7K8</accession>
<evidence type="ECO:0000256" key="6">
    <source>
        <dbReference type="ARBA" id="ARBA00022777"/>
    </source>
</evidence>
<keyword evidence="6 12" id="KW-0418">Kinase</keyword>
<keyword evidence="4" id="KW-0808">Transferase</keyword>
<name>A0A7W8A7K8_9ACTN</name>
<dbReference type="GO" id="GO:0016020">
    <property type="term" value="C:membrane"/>
    <property type="evidence" value="ECO:0007669"/>
    <property type="project" value="InterPro"/>
</dbReference>
<gene>
    <name evidence="12" type="ORF">HNR40_006566</name>
</gene>
<dbReference type="GO" id="GO:0005524">
    <property type="term" value="F:ATP binding"/>
    <property type="evidence" value="ECO:0007669"/>
    <property type="project" value="UniProtKB-KW"/>
</dbReference>
<dbReference type="Proteomes" id="UP000568380">
    <property type="component" value="Unassembled WGS sequence"/>
</dbReference>
<dbReference type="Gene3D" id="3.30.565.10">
    <property type="entry name" value="Histidine kinase-like ATPase, C-terminal domain"/>
    <property type="match status" value="1"/>
</dbReference>
<evidence type="ECO:0000256" key="2">
    <source>
        <dbReference type="ARBA" id="ARBA00012438"/>
    </source>
</evidence>
<dbReference type="CDD" id="cd16917">
    <property type="entry name" value="HATPase_UhpB-NarQ-NarX-like"/>
    <property type="match status" value="1"/>
</dbReference>
<dbReference type="Gene3D" id="1.20.5.1930">
    <property type="match status" value="1"/>
</dbReference>
<dbReference type="PANTHER" id="PTHR24421">
    <property type="entry name" value="NITRATE/NITRITE SENSOR PROTEIN NARX-RELATED"/>
    <property type="match status" value="1"/>
</dbReference>
<evidence type="ECO:0000259" key="10">
    <source>
        <dbReference type="Pfam" id="PF02518"/>
    </source>
</evidence>
<dbReference type="SUPFAM" id="SSF55874">
    <property type="entry name" value="ATPase domain of HSP90 chaperone/DNA topoisomerase II/histidine kinase"/>
    <property type="match status" value="1"/>
</dbReference>
<keyword evidence="3" id="KW-0597">Phosphoprotein</keyword>
<evidence type="ECO:0000256" key="5">
    <source>
        <dbReference type="ARBA" id="ARBA00022741"/>
    </source>
</evidence>
<feature type="domain" description="Signal transduction histidine kinase subgroup 3 dimerisation and phosphoacceptor" evidence="11">
    <location>
        <begin position="145"/>
        <end position="205"/>
    </location>
</feature>
<dbReference type="InterPro" id="IPR003594">
    <property type="entry name" value="HATPase_dom"/>
</dbReference>
<proteinExistence type="predicted"/>
<dbReference type="AlphaFoldDB" id="A0A7W8A7K8"/>
<keyword evidence="13" id="KW-1185">Reference proteome</keyword>
<evidence type="ECO:0000259" key="11">
    <source>
        <dbReference type="Pfam" id="PF07730"/>
    </source>
</evidence>
<protein>
    <recommendedName>
        <fullName evidence="2">histidine kinase</fullName>
        <ecNumber evidence="2">2.7.13.3</ecNumber>
    </recommendedName>
</protein>
<evidence type="ECO:0000256" key="7">
    <source>
        <dbReference type="ARBA" id="ARBA00022840"/>
    </source>
</evidence>
<feature type="transmembrane region" description="Helical" evidence="9">
    <location>
        <begin position="47"/>
        <end position="68"/>
    </location>
</feature>
<feature type="domain" description="Histidine kinase/HSP90-like ATPase" evidence="10">
    <location>
        <begin position="244"/>
        <end position="330"/>
    </location>
</feature>
<organism evidence="12 13">
    <name type="scientific">Nonomuraea endophytica</name>
    <dbReference type="NCBI Taxonomy" id="714136"/>
    <lineage>
        <taxon>Bacteria</taxon>
        <taxon>Bacillati</taxon>
        <taxon>Actinomycetota</taxon>
        <taxon>Actinomycetes</taxon>
        <taxon>Streptosporangiales</taxon>
        <taxon>Streptosporangiaceae</taxon>
        <taxon>Nonomuraea</taxon>
    </lineage>
</organism>
<dbReference type="RefSeq" id="WP_184968059.1">
    <property type="nucleotide sequence ID" value="NZ_JACHIN010000009.1"/>
</dbReference>
<dbReference type="InterPro" id="IPR036890">
    <property type="entry name" value="HATPase_C_sf"/>
</dbReference>
<dbReference type="Pfam" id="PF02518">
    <property type="entry name" value="HATPase_c"/>
    <property type="match status" value="1"/>
</dbReference>
<dbReference type="EC" id="2.7.13.3" evidence="2"/>
<dbReference type="Pfam" id="PF07730">
    <property type="entry name" value="HisKA_3"/>
    <property type="match status" value="1"/>
</dbReference>
<dbReference type="GO" id="GO:0046983">
    <property type="term" value="F:protein dimerization activity"/>
    <property type="evidence" value="ECO:0007669"/>
    <property type="project" value="InterPro"/>
</dbReference>
<feature type="transmembrane region" description="Helical" evidence="9">
    <location>
        <begin position="112"/>
        <end position="130"/>
    </location>
</feature>
<keyword evidence="9" id="KW-0472">Membrane</keyword>
<feature type="transmembrane region" description="Helical" evidence="9">
    <location>
        <begin position="88"/>
        <end position="106"/>
    </location>
</feature>
<keyword evidence="7" id="KW-0067">ATP-binding</keyword>
<keyword evidence="9" id="KW-1133">Transmembrane helix</keyword>
<keyword evidence="8" id="KW-0902">Two-component regulatory system</keyword>
<evidence type="ECO:0000256" key="8">
    <source>
        <dbReference type="ARBA" id="ARBA00023012"/>
    </source>
</evidence>
<evidence type="ECO:0000313" key="13">
    <source>
        <dbReference type="Proteomes" id="UP000568380"/>
    </source>
</evidence>
<sequence>MGDVLLAAGLALAGLLPMDQPFGRDPDTLFYALYLAGAAAVALRRRFPAAVLVLTCGSLGLLLGLGYLPGLIMGPALAGLYTAAVRGMRLWAAAGLASALVGAAFLPEDLVVRAIFTLTWAGMLGCAVLAGEFVRARARAAEHDERLRIARELHDVLGHGMAAIAVQSATALHLLGDVHPEVRQALQAIRDTSKQAMGRVRDSVFQEGESLAGIDDLLGAVRQAGLPVEVTGSPGELPPQVDHAAYRIIQEALTNTLRHAGPGASAGVRLERTPRALLIDVTDDGTGGLGRAGSGIEGMKARARALGGHVKVRAATEQTGVKVSARLPLGRR</sequence>
<evidence type="ECO:0000256" key="4">
    <source>
        <dbReference type="ARBA" id="ARBA00022679"/>
    </source>
</evidence>
<dbReference type="InterPro" id="IPR011712">
    <property type="entry name" value="Sig_transdc_His_kin_sub3_dim/P"/>
</dbReference>